<dbReference type="EMBL" id="RXNT01000001">
    <property type="protein sequence ID" value="RTR36286.1"/>
    <property type="molecule type" value="Genomic_DNA"/>
</dbReference>
<evidence type="ECO:0000313" key="1">
    <source>
        <dbReference type="EMBL" id="RTR36286.1"/>
    </source>
</evidence>
<name>A0A431WLH1_9BACI</name>
<evidence type="ECO:0000313" key="2">
    <source>
        <dbReference type="Proteomes" id="UP000271374"/>
    </source>
</evidence>
<gene>
    <name evidence="1" type="ORF">EKG37_01635</name>
</gene>
<dbReference type="OrthoDB" id="9993370at2"/>
<proteinExistence type="predicted"/>
<sequence>MDIIKEEIEKQIRLRTKEEKKELLKEVLIEAIKDGGPQNFIEKIIKKGNFTRSEVEKIYEEIHNE</sequence>
<comment type="caution">
    <text evidence="1">The sequence shown here is derived from an EMBL/GenBank/DDBJ whole genome shotgun (WGS) entry which is preliminary data.</text>
</comment>
<dbReference type="RefSeq" id="WP_126405493.1">
    <property type="nucleotide sequence ID" value="NZ_RXNT01000001.1"/>
</dbReference>
<dbReference type="AlphaFoldDB" id="A0A431WLH1"/>
<reference evidence="1 2" key="1">
    <citation type="submission" date="2018-12" db="EMBL/GenBank/DDBJ databases">
        <title>Bacillus yapensis draft genome sequence.</title>
        <authorList>
            <person name="Yu L."/>
            <person name="Xu X."/>
            <person name="Tang X."/>
        </authorList>
    </citation>
    <scope>NUCLEOTIDE SEQUENCE [LARGE SCALE GENOMIC DNA]</scope>
    <source>
        <strain evidence="1 2">XXST-01</strain>
    </source>
</reference>
<dbReference type="Proteomes" id="UP000271374">
    <property type="component" value="Unassembled WGS sequence"/>
</dbReference>
<protein>
    <submittedName>
        <fullName evidence="1">Uncharacterized protein</fullName>
    </submittedName>
</protein>
<accession>A0A431WLH1</accession>
<organism evidence="1 2">
    <name type="scientific">Bacillus yapensis</name>
    <dbReference type="NCBI Taxonomy" id="2492960"/>
    <lineage>
        <taxon>Bacteria</taxon>
        <taxon>Bacillati</taxon>
        <taxon>Bacillota</taxon>
        <taxon>Bacilli</taxon>
        <taxon>Bacillales</taxon>
        <taxon>Bacillaceae</taxon>
        <taxon>Bacillus</taxon>
    </lineage>
</organism>
<keyword evidence="2" id="KW-1185">Reference proteome</keyword>